<dbReference type="EMBL" id="CYPW01000006">
    <property type="protein sequence ID" value="CUH51579.1"/>
    <property type="molecule type" value="Genomic_DNA"/>
</dbReference>
<organism evidence="1 2">
    <name type="scientific">Shimia marina</name>
    <dbReference type="NCBI Taxonomy" id="321267"/>
    <lineage>
        <taxon>Bacteria</taxon>
        <taxon>Pseudomonadati</taxon>
        <taxon>Pseudomonadota</taxon>
        <taxon>Alphaproteobacteria</taxon>
        <taxon>Rhodobacterales</taxon>
        <taxon>Roseobacteraceae</taxon>
    </lineage>
</organism>
<dbReference type="Gene3D" id="3.40.50.300">
    <property type="entry name" value="P-loop containing nucleotide triphosphate hydrolases"/>
    <property type="match status" value="1"/>
</dbReference>
<reference evidence="1 2" key="1">
    <citation type="submission" date="2015-09" db="EMBL/GenBank/DDBJ databases">
        <authorList>
            <consortium name="Swine Surveillance"/>
        </authorList>
    </citation>
    <scope>NUCLEOTIDE SEQUENCE [LARGE SCALE GENOMIC DNA]</scope>
    <source>
        <strain evidence="1 2">CECT 7688</strain>
    </source>
</reference>
<dbReference type="Proteomes" id="UP000054823">
    <property type="component" value="Unassembled WGS sequence"/>
</dbReference>
<dbReference type="SUPFAM" id="SSF52540">
    <property type="entry name" value="P-loop containing nucleoside triphosphate hydrolases"/>
    <property type="match status" value="1"/>
</dbReference>
<evidence type="ECO:0000313" key="1">
    <source>
        <dbReference type="EMBL" id="CUH51579.1"/>
    </source>
</evidence>
<dbReference type="InterPro" id="IPR027417">
    <property type="entry name" value="P-loop_NTPase"/>
</dbReference>
<dbReference type="GO" id="GO:0016020">
    <property type="term" value="C:membrane"/>
    <property type="evidence" value="ECO:0007669"/>
    <property type="project" value="InterPro"/>
</dbReference>
<dbReference type="GO" id="GO:0008146">
    <property type="term" value="F:sulfotransferase activity"/>
    <property type="evidence" value="ECO:0007669"/>
    <property type="project" value="InterPro"/>
</dbReference>
<protein>
    <submittedName>
        <fullName evidence="1">Sulfotransferase family protein</fullName>
    </submittedName>
</protein>
<keyword evidence="1" id="KW-0808">Transferase</keyword>
<sequence>MTKAFDYFVVFAEMRTGSNFLEANINRFDGLSCHGEAFNPYFIGYPNKDALLDITLEQRTEDPHRLITAVKATEGLSGFRFFHDHEPRVLETILSDPRCAKIVLTRNPLDSYVSWKIARATGQWKLTDVRRRKDSKVRFDGPEFKQHVEELQDFQVTLMRALQISGQTAFYVAYEDLHDLDVMNGLARFLGHSGTLDALDDKMKRQNPSPLSDKVSNFGEISLALADMDRFNLTRTPNFEPRRGAAVPSYVACAVAPLLYLPMRSGPQETVTQWMAALDHVAHDGLIHDFSQKTLRQWKKAHKGHRSFTVVRHPVVRAHAAFCDCLLAAEEGVYKKIRRMLRRIYKMPMPRDLPGSDYGVEEHRAAFVAYLEFVKANLAGQTSIRQDAHWVSQSTAMQGFADLALPDMILREEELVSYLPALAMQVGRLDAPDPEEVAPRHPVSLEAIYDEEIERMVQDIYKRDYIAFGYDRWK</sequence>
<proteinExistence type="predicted"/>
<dbReference type="AlphaFoldDB" id="A0A0P1ENL9"/>
<dbReference type="InterPro" id="IPR005331">
    <property type="entry name" value="Sulfotransferase"/>
</dbReference>
<dbReference type="STRING" id="321267.SHM7688_01016"/>
<accession>A0A0P1ENL9</accession>
<evidence type="ECO:0000313" key="2">
    <source>
        <dbReference type="Proteomes" id="UP000054823"/>
    </source>
</evidence>
<dbReference type="OrthoDB" id="7802556at2"/>
<keyword evidence="2" id="KW-1185">Reference proteome</keyword>
<dbReference type="RefSeq" id="WP_058238866.1">
    <property type="nucleotide sequence ID" value="NZ_CYPW01000006.1"/>
</dbReference>
<name>A0A0P1ENL9_9RHOB</name>
<dbReference type="Pfam" id="PF03567">
    <property type="entry name" value="Sulfotransfer_2"/>
    <property type="match status" value="1"/>
</dbReference>
<gene>
    <name evidence="1" type="ORF">SHM7688_01016</name>
</gene>